<name>A0A2T7W1R2_MICTE</name>
<gene>
    <name evidence="1" type="ORF">DC432_14045</name>
</gene>
<comment type="caution">
    <text evidence="1">The sequence shown here is derived from an EMBL/GenBank/DDBJ whole genome shotgun (WGS) entry which is preliminary data.</text>
</comment>
<dbReference type="RefSeq" id="WP_116538412.1">
    <property type="nucleotide sequence ID" value="NZ_QDFT01000050.1"/>
</dbReference>
<evidence type="ECO:0000313" key="1">
    <source>
        <dbReference type="EMBL" id="PVE63245.1"/>
    </source>
</evidence>
<protein>
    <submittedName>
        <fullName evidence="1">Uncharacterized protein</fullName>
    </submittedName>
</protein>
<accession>A0A2T7W1R2</accession>
<organism evidence="1 2">
    <name type="scientific">Microbacterium testaceum</name>
    <name type="common">Aureobacterium testaceum</name>
    <name type="synonym">Brevibacterium testaceum</name>
    <dbReference type="NCBI Taxonomy" id="2033"/>
    <lineage>
        <taxon>Bacteria</taxon>
        <taxon>Bacillati</taxon>
        <taxon>Actinomycetota</taxon>
        <taxon>Actinomycetes</taxon>
        <taxon>Micrococcales</taxon>
        <taxon>Microbacteriaceae</taxon>
        <taxon>Microbacterium</taxon>
    </lineage>
</organism>
<dbReference type="AlphaFoldDB" id="A0A2T7W1R2"/>
<sequence>MNVEESWYSQLRDQWRPAQVKLLMIAESAPDDGGSLENRRFFYSDRLAADNLFRGVVSAMYGTTKDDLQQSGKRPWLQKLQQDGFFLIDLAPSPVNTLSRRNRRELLLQSVPGCVTRAQHLEPEGVVVVKADLYPMLACPLRAAGLHVLQDGPIAFPLGNTRADFVEGFDRARSRLTR</sequence>
<reference evidence="1 2" key="1">
    <citation type="submission" date="2018-04" db="EMBL/GenBank/DDBJ databases">
        <authorList>
            <person name="Go L.Y."/>
            <person name="Mitchell J.A."/>
        </authorList>
    </citation>
    <scope>NUCLEOTIDE SEQUENCE [LARGE SCALE GENOMIC DNA]</scope>
    <source>
        <strain evidence="1 2">TPD7010</strain>
    </source>
</reference>
<dbReference type="Proteomes" id="UP000244649">
    <property type="component" value="Unassembled WGS sequence"/>
</dbReference>
<proteinExistence type="predicted"/>
<evidence type="ECO:0000313" key="2">
    <source>
        <dbReference type="Proteomes" id="UP000244649"/>
    </source>
</evidence>
<dbReference type="EMBL" id="QDFT01000050">
    <property type="protein sequence ID" value="PVE63245.1"/>
    <property type="molecule type" value="Genomic_DNA"/>
</dbReference>